<protein>
    <submittedName>
        <fullName evidence="3">Aste57867_2362 protein</fullName>
    </submittedName>
</protein>
<evidence type="ECO:0000256" key="1">
    <source>
        <dbReference type="SAM" id="SignalP"/>
    </source>
</evidence>
<keyword evidence="1" id="KW-0732">Signal</keyword>
<reference evidence="3 4" key="1">
    <citation type="submission" date="2019-03" db="EMBL/GenBank/DDBJ databases">
        <authorList>
            <person name="Gaulin E."/>
            <person name="Dumas B."/>
        </authorList>
    </citation>
    <scope>NUCLEOTIDE SEQUENCE [LARGE SCALE GENOMIC DNA]</scope>
    <source>
        <strain evidence="3">CBS 568.67</strain>
    </source>
</reference>
<evidence type="ECO:0000313" key="4">
    <source>
        <dbReference type="Proteomes" id="UP000332933"/>
    </source>
</evidence>
<proteinExistence type="predicted"/>
<dbReference type="Proteomes" id="UP000332933">
    <property type="component" value="Unassembled WGS sequence"/>
</dbReference>
<gene>
    <name evidence="3" type="primary">Aste57867_2362</name>
    <name evidence="2" type="ORF">As57867_002357</name>
    <name evidence="3" type="ORF">ASTE57867_2362</name>
</gene>
<dbReference type="AlphaFoldDB" id="A0A485K7H2"/>
<organism evidence="3 4">
    <name type="scientific">Aphanomyces stellatus</name>
    <dbReference type="NCBI Taxonomy" id="120398"/>
    <lineage>
        <taxon>Eukaryota</taxon>
        <taxon>Sar</taxon>
        <taxon>Stramenopiles</taxon>
        <taxon>Oomycota</taxon>
        <taxon>Saprolegniomycetes</taxon>
        <taxon>Saprolegniales</taxon>
        <taxon>Verrucalvaceae</taxon>
        <taxon>Aphanomyces</taxon>
    </lineage>
</organism>
<dbReference type="OrthoDB" id="67735at2759"/>
<sequence length="152" mass="16565">MFLLFAAVAFVATMVEAMEVATLGGGGGNLASFYVCDSSVDALNGVYELDDAFHSDDAPVFIRVDDDDVTTTDFRLFRYQGFWSFANFAEWPPAVHFRCDPFQNMGEESGFCGVDQADPPLAGYSAREPAPGVQSPVLQFEPCGPSRLKLEL</sequence>
<dbReference type="EMBL" id="CAADRA010000268">
    <property type="protein sequence ID" value="VFT79563.1"/>
    <property type="molecule type" value="Genomic_DNA"/>
</dbReference>
<feature type="chain" id="PRO_5033828558" evidence="1">
    <location>
        <begin position="18"/>
        <end position="152"/>
    </location>
</feature>
<dbReference type="EMBL" id="VJMH01000268">
    <property type="protein sequence ID" value="KAF0717331.1"/>
    <property type="molecule type" value="Genomic_DNA"/>
</dbReference>
<name>A0A485K7H2_9STRA</name>
<keyword evidence="4" id="KW-1185">Reference proteome</keyword>
<feature type="signal peptide" evidence="1">
    <location>
        <begin position="1"/>
        <end position="17"/>
    </location>
</feature>
<evidence type="ECO:0000313" key="2">
    <source>
        <dbReference type="EMBL" id="KAF0717331.1"/>
    </source>
</evidence>
<accession>A0A485K7H2</accession>
<reference evidence="2" key="2">
    <citation type="submission" date="2019-06" db="EMBL/GenBank/DDBJ databases">
        <title>Genomics analysis of Aphanomyces spp. identifies a new class of oomycete effector associated with host adaptation.</title>
        <authorList>
            <person name="Gaulin E."/>
        </authorList>
    </citation>
    <scope>NUCLEOTIDE SEQUENCE</scope>
    <source>
        <strain evidence="2">CBS 578.67</strain>
    </source>
</reference>
<evidence type="ECO:0000313" key="3">
    <source>
        <dbReference type="EMBL" id="VFT79563.1"/>
    </source>
</evidence>